<reference evidence="5" key="1">
    <citation type="journal article" date="2017" name="J. Phycol.">
        <title>Analysis of chloroplast genomes and a supermatrix inform reclassification of the Rhodomelaceae (Rhodophyta).</title>
        <authorList>
            <person name="Diaz-Tapia P."/>
            <person name="Maggs C.A."/>
            <person name="West J.A."/>
            <person name="Verbruggen H."/>
        </authorList>
    </citation>
    <scope>NUCLEOTIDE SEQUENCE</scope>
    <source>
        <strain evidence="5">PD516</strain>
    </source>
</reference>
<dbReference type="InterPro" id="IPR013025">
    <property type="entry name" value="Ribosomal_uL23-like"/>
</dbReference>
<keyword evidence="2 4" id="KW-0689">Ribosomal protein</keyword>
<name>A0A1Z1MAE5_9FLOR</name>
<dbReference type="GO" id="GO:0006412">
    <property type="term" value="P:translation"/>
    <property type="evidence" value="ECO:0007669"/>
    <property type="project" value="UniProtKB-UniRule"/>
</dbReference>
<dbReference type="EMBL" id="MF101425">
    <property type="protein sequence ID" value="ARW62940.1"/>
    <property type="molecule type" value="Genomic_DNA"/>
</dbReference>
<accession>A0A1Z1MAE5</accession>
<dbReference type="HAMAP" id="MF_01369_B">
    <property type="entry name" value="Ribosomal_uL23_B"/>
    <property type="match status" value="1"/>
</dbReference>
<keyword evidence="5" id="KW-0150">Chloroplast</keyword>
<dbReference type="NCBIfam" id="NF004363">
    <property type="entry name" value="PRK05738.2-4"/>
    <property type="match status" value="1"/>
</dbReference>
<dbReference type="GO" id="GO:1990904">
    <property type="term" value="C:ribonucleoprotein complex"/>
    <property type="evidence" value="ECO:0007669"/>
    <property type="project" value="UniProtKB-KW"/>
</dbReference>
<keyword evidence="4" id="KW-0694">RNA-binding</keyword>
<dbReference type="PANTHER" id="PTHR11620">
    <property type="entry name" value="60S RIBOSOMAL PROTEIN L23A"/>
    <property type="match status" value="1"/>
</dbReference>
<evidence type="ECO:0000256" key="4">
    <source>
        <dbReference type="HAMAP-Rule" id="MF_01369"/>
    </source>
</evidence>
<evidence type="ECO:0000313" key="5">
    <source>
        <dbReference type="EMBL" id="ARW62940.1"/>
    </source>
</evidence>
<dbReference type="GO" id="GO:0009507">
    <property type="term" value="C:chloroplast"/>
    <property type="evidence" value="ECO:0007669"/>
    <property type="project" value="UniProtKB-SubCell"/>
</dbReference>
<dbReference type="GO" id="GO:0005840">
    <property type="term" value="C:ribosome"/>
    <property type="evidence" value="ECO:0007669"/>
    <property type="project" value="UniProtKB-KW"/>
</dbReference>
<evidence type="ECO:0000256" key="1">
    <source>
        <dbReference type="ARBA" id="ARBA00006700"/>
    </source>
</evidence>
<evidence type="ECO:0000256" key="3">
    <source>
        <dbReference type="ARBA" id="ARBA00023274"/>
    </source>
</evidence>
<comment type="subcellular location">
    <subcellularLocation>
        <location evidence="4">Plastid</location>
        <location evidence="4">Chloroplast</location>
    </subcellularLocation>
</comment>
<dbReference type="AlphaFoldDB" id="A0A1Z1MAE5"/>
<comment type="subunit">
    <text evidence="4">Part of the 50S ribosomal subunit.</text>
</comment>
<proteinExistence type="inferred from homology"/>
<organism evidence="5">
    <name type="scientific">Leptosiphonia brodiei</name>
    <dbReference type="NCBI Taxonomy" id="2608611"/>
    <lineage>
        <taxon>Eukaryota</taxon>
        <taxon>Rhodophyta</taxon>
        <taxon>Florideophyceae</taxon>
        <taxon>Rhodymeniophycidae</taxon>
        <taxon>Ceramiales</taxon>
        <taxon>Rhodomelaceae</taxon>
        <taxon>Polysiphonioideae</taxon>
        <taxon>Leptosiphonia</taxon>
    </lineage>
</organism>
<dbReference type="InterPro" id="IPR012678">
    <property type="entry name" value="Ribosomal_uL23/eL15/eS24_sf"/>
</dbReference>
<geneLocation type="chloroplast" evidence="5"/>
<comment type="similarity">
    <text evidence="1 4">Belongs to the universal ribosomal protein uL23 family.</text>
</comment>
<gene>
    <name evidence="4 5" type="primary">rpl23</name>
</gene>
<dbReference type="Pfam" id="PF00276">
    <property type="entry name" value="Ribosomal_L23"/>
    <property type="match status" value="1"/>
</dbReference>
<keyword evidence="4" id="KW-0699">rRNA-binding</keyword>
<dbReference type="InterPro" id="IPR012677">
    <property type="entry name" value="Nucleotide-bd_a/b_plait_sf"/>
</dbReference>
<keyword evidence="3 4" id="KW-0687">Ribonucleoprotein</keyword>
<protein>
    <recommendedName>
        <fullName evidence="4">Large ribosomal subunit protein uL23c</fullName>
    </recommendedName>
</protein>
<comment type="function">
    <text evidence="4">Binds to 23S rRNA.</text>
</comment>
<dbReference type="GO" id="GO:0019843">
    <property type="term" value="F:rRNA binding"/>
    <property type="evidence" value="ECO:0007669"/>
    <property type="project" value="UniProtKB-UniRule"/>
</dbReference>
<dbReference type="GO" id="GO:0003735">
    <property type="term" value="F:structural constituent of ribosome"/>
    <property type="evidence" value="ECO:0007669"/>
    <property type="project" value="InterPro"/>
</dbReference>
<dbReference type="Gene3D" id="3.30.70.330">
    <property type="match status" value="1"/>
</dbReference>
<keyword evidence="5" id="KW-0934">Plastid</keyword>
<dbReference type="SUPFAM" id="SSF54189">
    <property type="entry name" value="Ribosomal proteins S24e, L23 and L15e"/>
    <property type="match status" value="1"/>
</dbReference>
<sequence>MKNINPDIIRYPIITDKTTKNIENNTYCFSVNKSSNKKELKKALEDIFNVKIKKINTLNNPPKTKTIGKFKGKKTQYKKAIIQLHEKYTINLFDEET</sequence>
<evidence type="ECO:0000256" key="2">
    <source>
        <dbReference type="ARBA" id="ARBA00022980"/>
    </source>
</evidence>
<dbReference type="GeneID" id="33356227"/>
<dbReference type="RefSeq" id="YP_009394378.1">
    <property type="nucleotide sequence ID" value="NC_035272.1"/>
</dbReference>